<dbReference type="EMBL" id="JASBWU010000007">
    <property type="protein sequence ID" value="KAJ9120074.1"/>
    <property type="molecule type" value="Genomic_DNA"/>
</dbReference>
<reference evidence="1" key="1">
    <citation type="submission" date="2023-04" db="EMBL/GenBank/DDBJ databases">
        <title>Draft Genome sequencing of Naganishia species isolated from polar environments using Oxford Nanopore Technology.</title>
        <authorList>
            <person name="Leo P."/>
            <person name="Venkateswaran K."/>
        </authorList>
    </citation>
    <scope>NUCLEOTIDE SEQUENCE</scope>
    <source>
        <strain evidence="1">MNA-CCFEE 5425</strain>
    </source>
</reference>
<evidence type="ECO:0000313" key="2">
    <source>
        <dbReference type="Proteomes" id="UP001243375"/>
    </source>
</evidence>
<dbReference type="Proteomes" id="UP001243375">
    <property type="component" value="Unassembled WGS sequence"/>
</dbReference>
<keyword evidence="2" id="KW-1185">Reference proteome</keyword>
<protein>
    <submittedName>
        <fullName evidence="1">Uncharacterized protein</fullName>
    </submittedName>
</protein>
<name>A0ACC2X9P8_9TREE</name>
<gene>
    <name evidence="1" type="ORF">QFC22_002972</name>
</gene>
<sequence length="204" mass="22340">MLSPQQVRNAPAEDSFTTSSTSITPERRKMNREVSYYGPLFPTTPAPGAKEDEERTPLLAQLPSPEVLAHTQVYPLIHLIRVDVTTHIDRDALPDTPLTVDQLHAPDSTYTIVSLLPAAEQGTILERFLAAVDQHIVRLKSESMRDVSSQSGWSERTLPLASLLLTPWALFQGASEVVMAKIIEEDGDDDALVDLAGNALEVSS</sequence>
<comment type="caution">
    <text evidence="1">The sequence shown here is derived from an EMBL/GenBank/DDBJ whole genome shotgun (WGS) entry which is preliminary data.</text>
</comment>
<proteinExistence type="predicted"/>
<accession>A0ACC2X9P8</accession>
<organism evidence="1 2">
    <name type="scientific">Naganishia vaughanmartiniae</name>
    <dbReference type="NCBI Taxonomy" id="1424756"/>
    <lineage>
        <taxon>Eukaryota</taxon>
        <taxon>Fungi</taxon>
        <taxon>Dikarya</taxon>
        <taxon>Basidiomycota</taxon>
        <taxon>Agaricomycotina</taxon>
        <taxon>Tremellomycetes</taxon>
        <taxon>Filobasidiales</taxon>
        <taxon>Filobasidiaceae</taxon>
        <taxon>Naganishia</taxon>
    </lineage>
</organism>
<evidence type="ECO:0000313" key="1">
    <source>
        <dbReference type="EMBL" id="KAJ9120074.1"/>
    </source>
</evidence>